<evidence type="ECO:0000313" key="2">
    <source>
        <dbReference type="EMBL" id="OBZ85730.1"/>
    </source>
</evidence>
<evidence type="ECO:0000313" key="3">
    <source>
        <dbReference type="Proteomes" id="UP000093000"/>
    </source>
</evidence>
<evidence type="ECO:0000259" key="1">
    <source>
        <dbReference type="PROSITE" id="PS50181"/>
    </source>
</evidence>
<dbReference type="SUPFAM" id="SSF81383">
    <property type="entry name" value="F-box domain"/>
    <property type="match status" value="1"/>
</dbReference>
<dbReference type="InterPro" id="IPR036047">
    <property type="entry name" value="F-box-like_dom_sf"/>
</dbReference>
<dbReference type="AlphaFoldDB" id="A0A1C7N9I7"/>
<dbReference type="Pfam" id="PF12937">
    <property type="entry name" value="F-box-like"/>
    <property type="match status" value="1"/>
</dbReference>
<keyword evidence="3" id="KW-1185">Reference proteome</keyword>
<dbReference type="OrthoDB" id="2218040at2759"/>
<dbReference type="Proteomes" id="UP000093000">
    <property type="component" value="Unassembled WGS sequence"/>
</dbReference>
<protein>
    <recommendedName>
        <fullName evidence="1">F-box domain-containing protein</fullName>
    </recommendedName>
</protein>
<sequence>MRSTWHDLPTELLHYIYSKLDNEDITTCLCVCPQWQRVALAQLYRNVTIKNKKQLEKFVHTISTSTYCPGQYITDLYVAGDFRDELQHPVFSEDGEPLDKFSQIVKYAPHLEAFSLGRLSTLFWQRMAAETSQGKLSQINFFQHPNWEKEFDSYHKVILNLSKTMTDIAIYDTRAMDQYDCEVLFHKLPEFERLLFLTLKWKTRMSLAVLDRTIDALPKLHVLTLKVDSAEEPSTFDHDQSLTLKPHQTLSKLTLSALLNSEDVFLYIMEKFPQLIDLDVSALEDLPLSPRPPVFSNDTMDRLTDYLSKLREFSFKNIQFENIYDLIDRVLDPTNDIAVDLWLYQPDQFFKNVCVLITRHQKDQASELNFEIQNTTYPIFLQRLGGKLHSLNIDCATESEVFITAGRDLVLSPEVVRFDFGDIISTCAQVKTVTVNDGIFFDVDSEGPQNNSITSMVFKTCECTDGFLANLSVRLPRLNRIEFKHVILCYSENNLQEEHSSHVMRFHMPQTSFHVFAIKDSNLIENSDYLYLKIILSSGERHYKLSEREASLVTPEEYSSVQGINNPVLSIEIACRSIEQIQLYDSTRHAQINHTLQDIVN</sequence>
<dbReference type="PROSITE" id="PS50181">
    <property type="entry name" value="FBOX"/>
    <property type="match status" value="1"/>
</dbReference>
<feature type="domain" description="F-box" evidence="1">
    <location>
        <begin position="2"/>
        <end position="47"/>
    </location>
</feature>
<reference evidence="2 3" key="1">
    <citation type="submission" date="2016-03" db="EMBL/GenBank/DDBJ databases">
        <title>Choanephora cucurbitarum.</title>
        <authorList>
            <person name="Min B."/>
            <person name="Park H."/>
            <person name="Park J.-H."/>
            <person name="Shin H.-D."/>
            <person name="Choi I.-G."/>
        </authorList>
    </citation>
    <scope>NUCLEOTIDE SEQUENCE [LARGE SCALE GENOMIC DNA]</scope>
    <source>
        <strain evidence="2 3">KUS-F28377</strain>
    </source>
</reference>
<accession>A0A1C7N9I7</accession>
<dbReference type="InParanoid" id="A0A1C7N9I7"/>
<dbReference type="InterPro" id="IPR032675">
    <property type="entry name" value="LRR_dom_sf"/>
</dbReference>
<name>A0A1C7N9I7_9FUNG</name>
<organism evidence="2 3">
    <name type="scientific">Choanephora cucurbitarum</name>
    <dbReference type="NCBI Taxonomy" id="101091"/>
    <lineage>
        <taxon>Eukaryota</taxon>
        <taxon>Fungi</taxon>
        <taxon>Fungi incertae sedis</taxon>
        <taxon>Mucoromycota</taxon>
        <taxon>Mucoromycotina</taxon>
        <taxon>Mucoromycetes</taxon>
        <taxon>Mucorales</taxon>
        <taxon>Mucorineae</taxon>
        <taxon>Choanephoraceae</taxon>
        <taxon>Choanephoroideae</taxon>
        <taxon>Choanephora</taxon>
    </lineage>
</organism>
<dbReference type="InterPro" id="IPR001810">
    <property type="entry name" value="F-box_dom"/>
</dbReference>
<dbReference type="Gene3D" id="3.80.10.10">
    <property type="entry name" value="Ribonuclease Inhibitor"/>
    <property type="match status" value="1"/>
</dbReference>
<comment type="caution">
    <text evidence="2">The sequence shown here is derived from an EMBL/GenBank/DDBJ whole genome shotgun (WGS) entry which is preliminary data.</text>
</comment>
<proteinExistence type="predicted"/>
<gene>
    <name evidence="2" type="ORF">A0J61_06224</name>
</gene>
<dbReference type="EMBL" id="LUGH01000366">
    <property type="protein sequence ID" value="OBZ85730.1"/>
    <property type="molecule type" value="Genomic_DNA"/>
</dbReference>